<gene>
    <name evidence="4" type="primary">melk_1</name>
    <name evidence="4" type="ORF">GWK47_027190</name>
</gene>
<keyword evidence="1" id="KW-0547">Nucleotide-binding</keyword>
<dbReference type="Pfam" id="PF00069">
    <property type="entry name" value="Pkinase"/>
    <property type="match status" value="1"/>
</dbReference>
<dbReference type="Proteomes" id="UP000770661">
    <property type="component" value="Unassembled WGS sequence"/>
</dbReference>
<keyword evidence="5" id="KW-1185">Reference proteome</keyword>
<proteinExistence type="predicted"/>
<keyword evidence="4" id="KW-0418">Kinase</keyword>
<evidence type="ECO:0000256" key="2">
    <source>
        <dbReference type="ARBA" id="ARBA00022840"/>
    </source>
</evidence>
<dbReference type="EMBL" id="JACEEZ010026136">
    <property type="protein sequence ID" value="KAG0694544.1"/>
    <property type="molecule type" value="Genomic_DNA"/>
</dbReference>
<dbReference type="PROSITE" id="PS50011">
    <property type="entry name" value="PROTEIN_KINASE_DOM"/>
    <property type="match status" value="1"/>
</dbReference>
<dbReference type="InterPro" id="IPR011009">
    <property type="entry name" value="Kinase-like_dom_sf"/>
</dbReference>
<evidence type="ECO:0000259" key="3">
    <source>
        <dbReference type="PROSITE" id="PS50011"/>
    </source>
</evidence>
<evidence type="ECO:0000313" key="5">
    <source>
        <dbReference type="Proteomes" id="UP000770661"/>
    </source>
</evidence>
<dbReference type="InterPro" id="IPR000719">
    <property type="entry name" value="Prot_kinase_dom"/>
</dbReference>
<dbReference type="AlphaFoldDB" id="A0A8J8WCE0"/>
<dbReference type="OrthoDB" id="193931at2759"/>
<sequence length="127" mass="14715">MAGIPSGVQVYATHWMYEPGWKEDLPRIHLEIEAMKQLSHQHVCKLYQVLETDTKIFMVLEYCPGGELFDYIVERYCSQKNISHKALLLLDNAPTHPVNLSDMSAHRRIDLPHALYLLHHHAEDIKA</sequence>
<dbReference type="Gene3D" id="1.10.510.10">
    <property type="entry name" value="Transferase(Phosphotransferase) domain 1"/>
    <property type="match status" value="1"/>
</dbReference>
<dbReference type="SUPFAM" id="SSF56112">
    <property type="entry name" value="Protein kinase-like (PK-like)"/>
    <property type="match status" value="1"/>
</dbReference>
<dbReference type="GO" id="GO:0035556">
    <property type="term" value="P:intracellular signal transduction"/>
    <property type="evidence" value="ECO:0007669"/>
    <property type="project" value="TreeGrafter"/>
</dbReference>
<dbReference type="GO" id="GO:0005737">
    <property type="term" value="C:cytoplasm"/>
    <property type="evidence" value="ECO:0007669"/>
    <property type="project" value="TreeGrafter"/>
</dbReference>
<keyword evidence="4" id="KW-0808">Transferase</keyword>
<dbReference type="PANTHER" id="PTHR24346:SF30">
    <property type="entry name" value="MATERNAL EMBRYONIC LEUCINE ZIPPER KINASE"/>
    <property type="match status" value="1"/>
</dbReference>
<protein>
    <submittedName>
        <fullName evidence="4">Maternal embryonic leucine zipper kinase</fullName>
    </submittedName>
</protein>
<organism evidence="4 5">
    <name type="scientific">Chionoecetes opilio</name>
    <name type="common">Atlantic snow crab</name>
    <name type="synonym">Cancer opilio</name>
    <dbReference type="NCBI Taxonomy" id="41210"/>
    <lineage>
        <taxon>Eukaryota</taxon>
        <taxon>Metazoa</taxon>
        <taxon>Ecdysozoa</taxon>
        <taxon>Arthropoda</taxon>
        <taxon>Crustacea</taxon>
        <taxon>Multicrustacea</taxon>
        <taxon>Malacostraca</taxon>
        <taxon>Eumalacostraca</taxon>
        <taxon>Eucarida</taxon>
        <taxon>Decapoda</taxon>
        <taxon>Pleocyemata</taxon>
        <taxon>Brachyura</taxon>
        <taxon>Eubrachyura</taxon>
        <taxon>Majoidea</taxon>
        <taxon>Majidae</taxon>
        <taxon>Chionoecetes</taxon>
    </lineage>
</organism>
<accession>A0A8J8WCE0</accession>
<keyword evidence="2" id="KW-0067">ATP-binding</keyword>
<feature type="domain" description="Protein kinase" evidence="3">
    <location>
        <begin position="1"/>
        <end position="127"/>
    </location>
</feature>
<comment type="caution">
    <text evidence="4">The sequence shown here is derived from an EMBL/GenBank/DDBJ whole genome shotgun (WGS) entry which is preliminary data.</text>
</comment>
<dbReference type="PANTHER" id="PTHR24346">
    <property type="entry name" value="MAP/MICROTUBULE AFFINITY-REGULATING KINASE"/>
    <property type="match status" value="1"/>
</dbReference>
<evidence type="ECO:0000313" key="4">
    <source>
        <dbReference type="EMBL" id="KAG0694544.1"/>
    </source>
</evidence>
<dbReference type="GO" id="GO:0004674">
    <property type="term" value="F:protein serine/threonine kinase activity"/>
    <property type="evidence" value="ECO:0007669"/>
    <property type="project" value="TreeGrafter"/>
</dbReference>
<name>A0A8J8WCE0_CHIOP</name>
<evidence type="ECO:0000256" key="1">
    <source>
        <dbReference type="ARBA" id="ARBA00022741"/>
    </source>
</evidence>
<reference evidence="4" key="1">
    <citation type="submission" date="2020-07" db="EMBL/GenBank/DDBJ databases">
        <title>The High-quality genome of the commercially important snow crab, Chionoecetes opilio.</title>
        <authorList>
            <person name="Jeong J.-H."/>
            <person name="Ryu S."/>
        </authorList>
    </citation>
    <scope>NUCLEOTIDE SEQUENCE</scope>
    <source>
        <strain evidence="4">MADBK_172401_WGS</strain>
        <tissue evidence="4">Digestive gland</tissue>
    </source>
</reference>
<dbReference type="GO" id="GO:0005524">
    <property type="term" value="F:ATP binding"/>
    <property type="evidence" value="ECO:0007669"/>
    <property type="project" value="UniProtKB-KW"/>
</dbReference>